<dbReference type="Gene3D" id="1.10.510.10">
    <property type="entry name" value="Transferase(Phosphotransferase) domain 1"/>
    <property type="match status" value="1"/>
</dbReference>
<dbReference type="Proteomes" id="UP000649114">
    <property type="component" value="Unassembled WGS sequence"/>
</dbReference>
<proteinExistence type="predicted"/>
<dbReference type="SUPFAM" id="SSF56112">
    <property type="entry name" value="Protein kinase-like (PK-like)"/>
    <property type="match status" value="1"/>
</dbReference>
<dbReference type="SUPFAM" id="SSF50965">
    <property type="entry name" value="Galactose oxidase, central domain"/>
    <property type="match status" value="1"/>
</dbReference>
<dbReference type="Gene3D" id="3.30.200.20">
    <property type="entry name" value="Phosphorylase Kinase, domain 1"/>
    <property type="match status" value="1"/>
</dbReference>
<keyword evidence="7" id="KW-1133">Transmembrane helix</keyword>
<evidence type="ECO:0000256" key="7">
    <source>
        <dbReference type="SAM" id="Phobius"/>
    </source>
</evidence>
<dbReference type="GO" id="GO:0005524">
    <property type="term" value="F:ATP binding"/>
    <property type="evidence" value="ECO:0007669"/>
    <property type="project" value="UniProtKB-UniRule"/>
</dbReference>
<dbReference type="SMART" id="SM00220">
    <property type="entry name" value="S_TKc"/>
    <property type="match status" value="1"/>
</dbReference>
<dbReference type="InterPro" id="IPR000719">
    <property type="entry name" value="Prot_kinase_dom"/>
</dbReference>
<dbReference type="PROSITE" id="PS50011">
    <property type="entry name" value="PROTEIN_KINASE_DOM"/>
    <property type="match status" value="1"/>
</dbReference>
<dbReference type="InterPro" id="IPR011043">
    <property type="entry name" value="Gal_Oxase/kelch_b-propeller"/>
</dbReference>
<keyword evidence="3 6" id="KW-0547">Nucleotide-binding</keyword>
<evidence type="ECO:0000256" key="1">
    <source>
        <dbReference type="ARBA" id="ARBA00022527"/>
    </source>
</evidence>
<evidence type="ECO:0000256" key="4">
    <source>
        <dbReference type="ARBA" id="ARBA00022777"/>
    </source>
</evidence>
<feature type="binding site" evidence="6">
    <location>
        <position position="1112"/>
    </location>
    <ligand>
        <name>ATP</name>
        <dbReference type="ChEBI" id="CHEBI:30616"/>
    </ligand>
</feature>
<evidence type="ECO:0000313" key="10">
    <source>
        <dbReference type="Proteomes" id="UP000649114"/>
    </source>
</evidence>
<dbReference type="Gene3D" id="2.120.10.80">
    <property type="entry name" value="Kelch-type beta propeller"/>
    <property type="match status" value="1"/>
</dbReference>
<evidence type="ECO:0000256" key="5">
    <source>
        <dbReference type="ARBA" id="ARBA00022840"/>
    </source>
</evidence>
<reference evidence="9" key="2">
    <citation type="submission" date="2020-04" db="EMBL/GenBank/DDBJ databases">
        <authorList>
            <person name="Santos R.A.C."/>
            <person name="Steenwyk J.L."/>
            <person name="Rivero-Menendez O."/>
            <person name="Mead M.E."/>
            <person name="Silva L.P."/>
            <person name="Bastos R.W."/>
            <person name="Alastruey-Izquierdo A."/>
            <person name="Goldman G.H."/>
            <person name="Rokas A."/>
        </authorList>
    </citation>
    <scope>NUCLEOTIDE SEQUENCE</scope>
    <source>
        <strain evidence="9">CNM-CM8927</strain>
    </source>
</reference>
<dbReference type="PANTHER" id="PTHR45646:SF11">
    <property type="entry name" value="SERINE_THREONINE-PROTEIN KINASE DOA"/>
    <property type="match status" value="1"/>
</dbReference>
<reference evidence="9" key="1">
    <citation type="journal article" date="2020" name="bioRxiv">
        <title>Genomic and phenotypic heterogeneity of clinical isolates of the human pathogens Aspergillus fumigatus, Aspergillus lentulus and Aspergillus fumigatiaffinis.</title>
        <authorList>
            <person name="dos Santos R.A.C."/>
            <person name="Steenwyk J.L."/>
            <person name="Rivero-Menendez O."/>
            <person name="Mead M.E."/>
            <person name="Silva L.P."/>
            <person name="Bastos R.W."/>
            <person name="Alastruey-Izquierdo A."/>
            <person name="Goldman G.H."/>
            <person name="Rokas A."/>
        </authorList>
    </citation>
    <scope>NUCLEOTIDE SEQUENCE</scope>
    <source>
        <strain evidence="9">CNM-CM8927</strain>
    </source>
</reference>
<dbReference type="GO" id="GO:0004674">
    <property type="term" value="F:protein serine/threonine kinase activity"/>
    <property type="evidence" value="ECO:0007669"/>
    <property type="project" value="UniProtKB-KW"/>
</dbReference>
<feature type="transmembrane region" description="Helical" evidence="7">
    <location>
        <begin position="504"/>
        <end position="522"/>
    </location>
</feature>
<comment type="caution">
    <text evidence="9">The sequence shown here is derived from an EMBL/GenBank/DDBJ whole genome shotgun (WGS) entry which is preliminary data.</text>
</comment>
<evidence type="ECO:0000256" key="3">
    <source>
        <dbReference type="ARBA" id="ARBA00022741"/>
    </source>
</evidence>
<keyword evidence="7" id="KW-0472">Membrane</keyword>
<dbReference type="GO" id="GO:0043484">
    <property type="term" value="P:regulation of RNA splicing"/>
    <property type="evidence" value="ECO:0007669"/>
    <property type="project" value="TreeGrafter"/>
</dbReference>
<dbReference type="GO" id="GO:0005634">
    <property type="term" value="C:nucleus"/>
    <property type="evidence" value="ECO:0007669"/>
    <property type="project" value="TreeGrafter"/>
</dbReference>
<dbReference type="InterPro" id="IPR011009">
    <property type="entry name" value="Kinase-like_dom_sf"/>
</dbReference>
<feature type="transmembrane region" description="Helical" evidence="7">
    <location>
        <begin position="77"/>
        <end position="102"/>
    </location>
</feature>
<evidence type="ECO:0000313" key="9">
    <source>
        <dbReference type="EMBL" id="KAF4202426.1"/>
    </source>
</evidence>
<dbReference type="Pfam" id="PF00069">
    <property type="entry name" value="Pkinase"/>
    <property type="match status" value="2"/>
</dbReference>
<keyword evidence="2" id="KW-0808">Transferase</keyword>
<organism evidence="9 10">
    <name type="scientific">Aspergillus lentulus</name>
    <dbReference type="NCBI Taxonomy" id="293939"/>
    <lineage>
        <taxon>Eukaryota</taxon>
        <taxon>Fungi</taxon>
        <taxon>Dikarya</taxon>
        <taxon>Ascomycota</taxon>
        <taxon>Pezizomycotina</taxon>
        <taxon>Eurotiomycetes</taxon>
        <taxon>Eurotiomycetidae</taxon>
        <taxon>Eurotiales</taxon>
        <taxon>Aspergillaceae</taxon>
        <taxon>Aspergillus</taxon>
        <taxon>Aspergillus subgen. Fumigati</taxon>
    </lineage>
</organism>
<dbReference type="InterPro" id="IPR017441">
    <property type="entry name" value="Protein_kinase_ATP_BS"/>
</dbReference>
<name>A0AAN6BN51_ASPLE</name>
<accession>A0AAN6BN51</accession>
<feature type="transmembrane region" description="Helical" evidence="7">
    <location>
        <begin position="137"/>
        <end position="157"/>
    </location>
</feature>
<evidence type="ECO:0000256" key="2">
    <source>
        <dbReference type="ARBA" id="ARBA00022679"/>
    </source>
</evidence>
<feature type="transmembrane region" description="Helical" evidence="7">
    <location>
        <begin position="38"/>
        <end position="57"/>
    </location>
</feature>
<keyword evidence="5 6" id="KW-0067">ATP-binding</keyword>
<keyword evidence="7" id="KW-0812">Transmembrane</keyword>
<dbReference type="InterPro" id="IPR051175">
    <property type="entry name" value="CLK_kinases"/>
</dbReference>
<evidence type="ECO:0000259" key="8">
    <source>
        <dbReference type="PROSITE" id="PS50011"/>
    </source>
</evidence>
<keyword evidence="4" id="KW-0418">Kinase</keyword>
<dbReference type="PROSITE" id="PS00107">
    <property type="entry name" value="PROTEIN_KINASE_ATP"/>
    <property type="match status" value="1"/>
</dbReference>
<gene>
    <name evidence="9" type="ORF">CNMCM8927_000180</name>
</gene>
<protein>
    <recommendedName>
        <fullName evidence="8">Protein kinase domain-containing protein</fullName>
    </recommendedName>
</protein>
<keyword evidence="1" id="KW-0723">Serine/threonine-protein kinase</keyword>
<feature type="domain" description="Protein kinase" evidence="8">
    <location>
        <begin position="1083"/>
        <end position="1452"/>
    </location>
</feature>
<dbReference type="InterPro" id="IPR015915">
    <property type="entry name" value="Kelch-typ_b-propeller"/>
</dbReference>
<dbReference type="PANTHER" id="PTHR45646">
    <property type="entry name" value="SERINE/THREONINE-PROTEIN KINASE DOA-RELATED"/>
    <property type="match status" value="1"/>
</dbReference>
<sequence>MRTLYRKNDEKQRLVSQRRVSEDSVAKSSRQSHATWEYLLFFLLLIPTVLSILLVLSDVRNWHMPPGLYALVDEYRTSIQTAVQIVATILSTIQLFALCRLINWATRILFGKHPTSLNVLGLWSAMSTPSINWTLPLWMIALSIVMVNLSAVISALWTGALTPAKSVAFNSTTLMVPDWSNTTLIKEYPSEIDQTGPTIRNTKGYFTYSVGVGLLTPLVASASTATTVDGSIRNHNKLDNSGYTYHGRSYGAGASVGLVDDILHRENPRATNYTYEETGLAADVACIYNRTSQFTIQELGNVLHALRGPLPDSNLSAPEYSVYIGRGNRTIVGIGVSGQPAAFTAKRYLAIAAGDYYAPLNLTQCTVTYTPARFNVSVDIPSRNITVARLDGAATSIDPTHRIAHVVTRQLELISNDLTSFYRSTLGDALNASISDYRTAVAVTSPNISLSEEQIVLTGLENAIVSFVDDMLVAYASAQLVVGGFATPASAAVHVSALRLGSRVYIVATAVITGVIVLLVIAEMVRTKGWRGLPAFDYLDNRMLVLGASAGGGEIAEYAAERRWKATGKIPVVLRTEADHQVIALGVERGSDRQASESTLVEETVQSTAFSETRQVGAKANTLTDLSNGFCRSYQFGANIVNDTLYLINLDGGLLPGDGNSSHNYLITLDLSQPFSSNDGSTYHLSVIDPTVPRLKGQTLWSNAANTTLYSYGGHGLGNTSLDEGIWTYDLAGEKWGLQKTSIKPVRLYSGVSSNVPRLQSSYWIGGYQDRDTTPAITDGSRVYVDGMIRFNTSTGEFLQVAAPFTPVQNGALVYVPVGEGVLMYMGGETPSVADGVNATMTPNSWEYVFVYDIAKDRWYNQTTTGTVASRTEFCAVVQHDPSSSTYEVYVLGGADYASKEVLSDVSYLSVPSFHWYKATELAQQRMTLVCEAYGPQVFGIGGRINWADDENAGCYTMPAFIYDVNSGSSRTKFDPALTSYSQPSAVTERTKVWPYPATWADSSLRELFVPMETSSSTAMIGSSCLAQSTFGTASSTLPRFGFFTSTEGTGEYIPIDDVERLERYRPGGYHPITIGAWLNDRYRIVHKLGFGTYSTVWLARDQEAEKYAAIKITVAADDPADSQECNILRQLGVAALEANPHAGTAYIPRILDEFSVSGPNGIHRCFATAPGMMSLAEAKDASSVRLFQPPVARAIAAQLVQAVAFLHSQGIVHGDLHAGNVLLRLPESMNTLSPEQLYEQCGRPHTEPVERLDQRPLPDGVPSHAVVPVWLGKESDRVSLSEAQIIVTDYGESFAPATTTRDYSHAPALLVPPEVHFESQEPLSFPADIWTLACTIWEIIGQRPPFEGFNPSADWVTREQVDTLGKLPLEWWMKWDSRRRWFNEDGTRHGGTPRTWEQRFSDSVQEPRQEARMQEVGEAEKVALLAMLRAMLAFRPEERPTATEVMESEWMQKWALPTLPSQMKGIKWNNDFPDPVDLQAKAKKEFGVDIRDERER</sequence>
<evidence type="ECO:0000256" key="6">
    <source>
        <dbReference type="PROSITE-ProRule" id="PRU10141"/>
    </source>
</evidence>
<dbReference type="EMBL" id="JAAAPU010000105">
    <property type="protein sequence ID" value="KAF4202426.1"/>
    <property type="molecule type" value="Genomic_DNA"/>
</dbReference>